<organism evidence="2">
    <name type="scientific">uncultured prokaryote</name>
    <dbReference type="NCBI Taxonomy" id="198431"/>
    <lineage>
        <taxon>unclassified sequences</taxon>
        <taxon>environmental samples</taxon>
    </lineage>
</organism>
<evidence type="ECO:0000313" key="2">
    <source>
        <dbReference type="EMBL" id="CRY97216.1"/>
    </source>
</evidence>
<dbReference type="AlphaFoldDB" id="A0A0H5Q5B1"/>
<name>A0A0H5Q5B1_9ZZZZ</name>
<proteinExistence type="predicted"/>
<reference evidence="2" key="1">
    <citation type="submission" date="2015-06" db="EMBL/GenBank/DDBJ databases">
        <authorList>
            <person name="Joergensen T."/>
        </authorList>
    </citation>
    <scope>NUCLEOTIDE SEQUENCE</scope>
    <source>
        <strain evidence="2">RGFK1424</strain>
    </source>
</reference>
<accession>A0A0H5Q5B1</accession>
<protein>
    <submittedName>
        <fullName evidence="2">Uncharacterized protein</fullName>
    </submittedName>
</protein>
<feature type="region of interest" description="Disordered" evidence="1">
    <location>
        <begin position="223"/>
        <end position="245"/>
    </location>
</feature>
<reference evidence="2" key="2">
    <citation type="submission" date="2015-07" db="EMBL/GenBank/DDBJ databases">
        <title>Plasmids, circular viruses and viroids from rat gut.</title>
        <authorList>
            <person name="Jorgensen T.J."/>
            <person name="Hansen M.A."/>
            <person name="Xu Z."/>
            <person name="Tabak M.A."/>
            <person name="Sorensen S.J."/>
            <person name="Hansen L.H."/>
        </authorList>
    </citation>
    <scope>NUCLEOTIDE SEQUENCE</scope>
    <source>
        <strain evidence="2">RGFK1424</strain>
    </source>
</reference>
<evidence type="ECO:0000256" key="1">
    <source>
        <dbReference type="SAM" id="MobiDB-lite"/>
    </source>
</evidence>
<dbReference type="EMBL" id="LN853970">
    <property type="protein sequence ID" value="CRY97216.1"/>
    <property type="molecule type" value="Genomic_DNA"/>
</dbReference>
<sequence length="245" mass="27000">MPLPVPTDVVRVRLRATLREGATPTEEAQFGFWGQLAQSGGTGFSWGDVVQLWAEGIRDRWNEHVAYKAGWTDGVAMDSVKVDHLRDTDGSILDQGVATFTGDDAWVGTSSVSLPWETALAVSLFGYDRGVFATDKGRKRGRFYLPPMATGVLEDRGGEISTTVLPYINDQMGAFLNDVQGMSIGDVTDAHFNLGIVSRGTPQKPLTPTFYPVTNIYVDSKIDSQRRRERQQDPRQTLTTAIDRS</sequence>
<feature type="compositionally biased region" description="Basic and acidic residues" evidence="1">
    <location>
        <begin position="223"/>
        <end position="233"/>
    </location>
</feature>